<organism evidence="3 4">
    <name type="scientific">Brettanomyces naardenensis</name>
    <name type="common">Yeast</name>
    <dbReference type="NCBI Taxonomy" id="13370"/>
    <lineage>
        <taxon>Eukaryota</taxon>
        <taxon>Fungi</taxon>
        <taxon>Dikarya</taxon>
        <taxon>Ascomycota</taxon>
        <taxon>Saccharomycotina</taxon>
        <taxon>Pichiomycetes</taxon>
        <taxon>Pichiales</taxon>
        <taxon>Pichiaceae</taxon>
        <taxon>Brettanomyces</taxon>
    </lineage>
</organism>
<dbReference type="GO" id="GO:0046872">
    <property type="term" value="F:metal ion binding"/>
    <property type="evidence" value="ECO:0007669"/>
    <property type="project" value="InterPro"/>
</dbReference>
<dbReference type="CDD" id="cd11592">
    <property type="entry name" value="Agmatinase_PAH"/>
    <property type="match status" value="1"/>
</dbReference>
<dbReference type="PROSITE" id="PS51409">
    <property type="entry name" value="ARGINASE_2"/>
    <property type="match status" value="1"/>
</dbReference>
<dbReference type="Proteomes" id="UP000290900">
    <property type="component" value="Unassembled WGS sequence"/>
</dbReference>
<reference evidence="3 4" key="1">
    <citation type="submission" date="2018-12" db="EMBL/GenBank/DDBJ databases">
        <authorList>
            <person name="Tiukova I."/>
            <person name="Dainat J."/>
        </authorList>
    </citation>
    <scope>NUCLEOTIDE SEQUENCE [LARGE SCALE GENOMIC DNA]</scope>
</reference>
<evidence type="ECO:0000256" key="2">
    <source>
        <dbReference type="SAM" id="SignalP"/>
    </source>
</evidence>
<gene>
    <name evidence="3" type="ORF">BRENAR_LOCUS3599</name>
</gene>
<dbReference type="AlphaFoldDB" id="A0A448YPU1"/>
<evidence type="ECO:0000256" key="1">
    <source>
        <dbReference type="PROSITE-ProRule" id="PRU00742"/>
    </source>
</evidence>
<dbReference type="SUPFAM" id="SSF52768">
    <property type="entry name" value="Arginase/deacetylase"/>
    <property type="match status" value="1"/>
</dbReference>
<dbReference type="GO" id="GO:0008783">
    <property type="term" value="F:agmatinase activity"/>
    <property type="evidence" value="ECO:0007669"/>
    <property type="project" value="TreeGrafter"/>
</dbReference>
<dbReference type="OrthoDB" id="288726at2759"/>
<dbReference type="InterPro" id="IPR023696">
    <property type="entry name" value="Ureohydrolase_dom_sf"/>
</dbReference>
<evidence type="ECO:0000313" key="4">
    <source>
        <dbReference type="Proteomes" id="UP000290900"/>
    </source>
</evidence>
<evidence type="ECO:0000313" key="3">
    <source>
        <dbReference type="EMBL" id="VEU22868.1"/>
    </source>
</evidence>
<dbReference type="InParanoid" id="A0A448YPU1"/>
<dbReference type="EMBL" id="CAACVR010000032">
    <property type="protein sequence ID" value="VEU22868.1"/>
    <property type="molecule type" value="Genomic_DNA"/>
</dbReference>
<dbReference type="STRING" id="13370.A0A448YPU1"/>
<dbReference type="Gene3D" id="3.40.800.10">
    <property type="entry name" value="Ureohydrolase domain"/>
    <property type="match status" value="1"/>
</dbReference>
<dbReference type="Pfam" id="PF00491">
    <property type="entry name" value="Arginase"/>
    <property type="match status" value="1"/>
</dbReference>
<dbReference type="GO" id="GO:0033389">
    <property type="term" value="P:putrescine biosynthetic process from arginine, via agmatine"/>
    <property type="evidence" value="ECO:0007669"/>
    <property type="project" value="TreeGrafter"/>
</dbReference>
<protein>
    <submittedName>
        <fullName evidence="3">DEKNAAC103959</fullName>
    </submittedName>
</protein>
<proteinExistence type="inferred from homology"/>
<feature type="chain" id="PRO_5019262161" evidence="2">
    <location>
        <begin position="17"/>
        <end position="424"/>
    </location>
</feature>
<keyword evidence="4" id="KW-1185">Reference proteome</keyword>
<dbReference type="InterPro" id="IPR006035">
    <property type="entry name" value="Ureohydrolase"/>
</dbReference>
<accession>A0A448YPU1</accession>
<comment type="similarity">
    <text evidence="1">Belongs to the arginase family.</text>
</comment>
<dbReference type="PANTHER" id="PTHR11358:SF28">
    <property type="entry name" value="HYPOTHETICAL ARGINASE FAMILY PROTEIN (EUROFUNG)"/>
    <property type="match status" value="1"/>
</dbReference>
<feature type="signal peptide" evidence="2">
    <location>
        <begin position="1"/>
        <end position="16"/>
    </location>
</feature>
<dbReference type="PANTHER" id="PTHR11358">
    <property type="entry name" value="ARGINASE/AGMATINASE"/>
    <property type="match status" value="1"/>
</dbReference>
<keyword evidence="2" id="KW-0732">Signal</keyword>
<sequence>MLFLPLLFGTVIEAQAVLQGAGDYEYSSFIDDIFGEVAGAEALTDRNQQIQLGQLSLSVESPVSASSIFRDNKLHLPDNDDLSDFTKYIPLYSGIVTFAHIEQADCFFDPDTKIDVAIVGAPFDSGVSYIPGARFGPNGVRQGSRRLGGGLNPIRGNTPDSKLRKLDPYHSGLKIVDCGDVPMTPFDARVALNQLYRGERAIHKHRTATSHYDNTRIISLGGDHTTTLMNLRSAYESFGNDSLAVIHFDAHIDTWDPEVLGGGISKYAGLNHGTFLHYASELGYVAKNHSIHVGIRAPYITEGDIKHDRDCGFQKITSKDVDILTPRGVGRKIKEVVGDRKVYLTFDLDTFDISYINSGTLEAAGLNSREVLTILDELEGIDLVGCDIVEVNTPPNSVGLDNTGLLAAQVVDSLLGLMVVTDVN</sequence>
<name>A0A448YPU1_BRENA</name>